<reference evidence="3" key="2">
    <citation type="submission" date="2024-07" db="EMBL/GenBank/DDBJ databases">
        <title>Two chromosome-level genome assemblies of Korean endemic species Abeliophyllum distichum and Forsythia ovata (Oleaceae).</title>
        <authorList>
            <person name="Mun J.H."/>
        </authorList>
    </citation>
    <scope>NUCLEOTIDE SEQUENCE</scope>
    <source>
        <strain evidence="3">KNKB202402200001</strain>
        <tissue evidence="3">Leaf</tissue>
    </source>
</reference>
<comment type="caution">
    <text evidence="3">The sequence shown here is derived from an EMBL/GenBank/DDBJ whole genome shotgun (WGS) entry which is preliminary data.</text>
</comment>
<protein>
    <submittedName>
        <fullName evidence="3">PHD finger protein</fullName>
    </submittedName>
</protein>
<organism evidence="3 5">
    <name type="scientific">Forsythia ovata</name>
    <dbReference type="NCBI Taxonomy" id="205694"/>
    <lineage>
        <taxon>Eukaryota</taxon>
        <taxon>Viridiplantae</taxon>
        <taxon>Streptophyta</taxon>
        <taxon>Embryophyta</taxon>
        <taxon>Tracheophyta</taxon>
        <taxon>Spermatophyta</taxon>
        <taxon>Magnoliopsida</taxon>
        <taxon>eudicotyledons</taxon>
        <taxon>Gunneridae</taxon>
        <taxon>Pentapetalae</taxon>
        <taxon>asterids</taxon>
        <taxon>lamiids</taxon>
        <taxon>Lamiales</taxon>
        <taxon>Oleaceae</taxon>
        <taxon>Forsythieae</taxon>
        <taxon>Forsythia</taxon>
    </lineage>
</organism>
<dbReference type="Pfam" id="PF25874">
    <property type="entry name" value="WHD_plant_repro"/>
    <property type="match status" value="2"/>
</dbReference>
<proteinExistence type="predicted"/>
<evidence type="ECO:0000259" key="1">
    <source>
        <dbReference type="Pfam" id="PF25565"/>
    </source>
</evidence>
<keyword evidence="5" id="KW-1185">Reference proteome</keyword>
<dbReference type="PANTHER" id="PTHR46201:SF8">
    <property type="entry name" value="CHROMATIN REGULATOR PHD FAMILY"/>
    <property type="match status" value="1"/>
</dbReference>
<feature type="domain" description="PHD finger protein MALE STERILITY 1-like ubiquitin-like" evidence="1">
    <location>
        <begin position="373"/>
        <end position="464"/>
    </location>
</feature>
<name>A0ABD1W875_9LAMI</name>
<sequence length="492" mass="55983">MELRLIHGVAYGLSWFGNWGYKFSSGSSGVTEQKYDTAIQILSSLGLNKIINDFKNDEKGMEIKKIIDKYRELSEKPLITISDLLQYIIANPCRYESKTEGSPISFRTFVHLLAKGDCRWTARRLEHVLVVIIKLLKEHKDNNLDRKCGMSRHELREEARKSIGDTGLIDFVLKSIKSFAVNSQIIRRTINPSTRLVEFTIHDVVKEAEGLKWPISIMDSGCRYSRNKLEQAAKVVVNILKEHRDIDSMARQELRDRARECIRDTGLIDYVLKSLDNAIVGNQIVYRSRNPITKRIEFSVESVTNQGSIENFEIISPTLDNELGLNLNEDVLFLYENLLLGYFELNLVCLATQIVLDSKQFVKVWKIEGQVMNQLMELTCKVLPSFHELVTELTRPLSPGVTVMIPPGITIGDLKMVAQHALRDTYCIMDEFVVKQIGGLRGIDDEKVLSCTLEPGAQVWVRGCRMDLATELRYEDGAYKSMLDCVGGQGRR</sequence>
<dbReference type="PANTHER" id="PTHR46201">
    <property type="entry name" value="PHD FINGER PROTEIN MALE MEIOCYTE DEATH 1-RELATED"/>
    <property type="match status" value="1"/>
</dbReference>
<evidence type="ECO:0000313" key="4">
    <source>
        <dbReference type="EMBL" id="KAL2545816.1"/>
    </source>
</evidence>
<gene>
    <name evidence="3" type="ORF">Fot_14995</name>
    <name evidence="4" type="ORF">Fot_15049</name>
</gene>
<dbReference type="AlphaFoldDB" id="A0ABD1W875"/>
<evidence type="ECO:0000313" key="5">
    <source>
        <dbReference type="Proteomes" id="UP001604277"/>
    </source>
</evidence>
<reference evidence="5" key="1">
    <citation type="submission" date="2024-07" db="EMBL/GenBank/DDBJ databases">
        <title>Two chromosome-level genome assemblies of Korean endemic species Abeliophyllum distichum and Forsythia ovata (Oleaceae).</title>
        <authorList>
            <person name="Jang H."/>
        </authorList>
    </citation>
    <scope>NUCLEOTIDE SEQUENCE [LARGE SCALE GENOMIC DNA]</scope>
</reference>
<evidence type="ECO:0000313" key="3">
    <source>
        <dbReference type="EMBL" id="KAL2545762.1"/>
    </source>
</evidence>
<dbReference type="EMBL" id="JBFOLJ010000004">
    <property type="protein sequence ID" value="KAL2545762.1"/>
    <property type="molecule type" value="Genomic_DNA"/>
</dbReference>
<dbReference type="Pfam" id="PF25565">
    <property type="entry name" value="Ubiquitin_At1g33420"/>
    <property type="match status" value="1"/>
</dbReference>
<evidence type="ECO:0000259" key="2">
    <source>
        <dbReference type="Pfam" id="PF25874"/>
    </source>
</evidence>
<dbReference type="InterPro" id="IPR059080">
    <property type="entry name" value="WHD_PTC1"/>
</dbReference>
<dbReference type="Proteomes" id="UP001604277">
    <property type="component" value="Unassembled WGS sequence"/>
</dbReference>
<dbReference type="EMBL" id="JBFOLJ010000004">
    <property type="protein sequence ID" value="KAL2545816.1"/>
    <property type="molecule type" value="Genomic_DNA"/>
</dbReference>
<feature type="domain" description="PTC1-like winged helix-turn-helix" evidence="2">
    <location>
        <begin position="119"/>
        <end position="204"/>
    </location>
</feature>
<accession>A0ABD1W875</accession>
<dbReference type="InterPro" id="IPR057765">
    <property type="entry name" value="MS1-like_ubiquitin"/>
</dbReference>
<feature type="domain" description="PTC1-like winged helix-turn-helix" evidence="2">
    <location>
        <begin position="223"/>
        <end position="302"/>
    </location>
</feature>